<dbReference type="InterPro" id="IPR004843">
    <property type="entry name" value="Calcineurin-like_PHP"/>
</dbReference>
<dbReference type="SUPFAM" id="SSF52540">
    <property type="entry name" value="P-loop containing nucleoside triphosphate hydrolases"/>
    <property type="match status" value="1"/>
</dbReference>
<gene>
    <name evidence="3" type="ORF">H9804_07385</name>
</gene>
<evidence type="ECO:0000313" key="4">
    <source>
        <dbReference type="Proteomes" id="UP000824176"/>
    </source>
</evidence>
<dbReference type="InterPro" id="IPR027417">
    <property type="entry name" value="P-loop_NTPase"/>
</dbReference>
<evidence type="ECO:0000259" key="2">
    <source>
        <dbReference type="Pfam" id="PF09511"/>
    </source>
</evidence>
<dbReference type="PANTHER" id="PTHR42850:SF4">
    <property type="entry name" value="ZINC-DEPENDENT ENDOPOLYPHOSPHATASE"/>
    <property type="match status" value="1"/>
</dbReference>
<dbReference type="GO" id="GO:0008803">
    <property type="term" value="F:bis(5'-nucleosyl)-tetraphosphatase (symmetrical) activity"/>
    <property type="evidence" value="ECO:0007669"/>
    <property type="project" value="TreeGrafter"/>
</dbReference>
<dbReference type="Pfam" id="PF09511">
    <property type="entry name" value="RNA_lig_T4_1"/>
    <property type="match status" value="1"/>
</dbReference>
<protein>
    <submittedName>
        <fullName evidence="3">Metallophosphoesterase</fullName>
    </submittedName>
</protein>
<dbReference type="Proteomes" id="UP000824176">
    <property type="component" value="Unassembled WGS sequence"/>
</dbReference>
<reference evidence="3" key="1">
    <citation type="journal article" date="2021" name="PeerJ">
        <title>Extensive microbial diversity within the chicken gut microbiome revealed by metagenomics and culture.</title>
        <authorList>
            <person name="Gilroy R."/>
            <person name="Ravi A."/>
            <person name="Getino M."/>
            <person name="Pursley I."/>
            <person name="Horton D.L."/>
            <person name="Alikhan N.F."/>
            <person name="Baker D."/>
            <person name="Gharbi K."/>
            <person name="Hall N."/>
            <person name="Watson M."/>
            <person name="Adriaenssens E.M."/>
            <person name="Foster-Nyarko E."/>
            <person name="Jarju S."/>
            <person name="Secka A."/>
            <person name="Antonio M."/>
            <person name="Oren A."/>
            <person name="Chaudhuri R.R."/>
            <person name="La Ragione R."/>
            <person name="Hildebrand F."/>
            <person name="Pallen M.J."/>
        </authorList>
    </citation>
    <scope>NUCLEOTIDE SEQUENCE</scope>
    <source>
        <strain evidence="3">ChiW4-1371</strain>
    </source>
</reference>
<dbReference type="Pfam" id="PF13671">
    <property type="entry name" value="AAA_33"/>
    <property type="match status" value="1"/>
</dbReference>
<dbReference type="PANTHER" id="PTHR42850">
    <property type="entry name" value="METALLOPHOSPHOESTERASE"/>
    <property type="match status" value="1"/>
</dbReference>
<dbReference type="Gene3D" id="3.40.50.300">
    <property type="entry name" value="P-loop containing nucleotide triphosphate hydrolases"/>
    <property type="match status" value="1"/>
</dbReference>
<dbReference type="Gene3D" id="3.60.21.10">
    <property type="match status" value="1"/>
</dbReference>
<dbReference type="AlphaFoldDB" id="A0A9D2KCE6"/>
<dbReference type="Pfam" id="PF00149">
    <property type="entry name" value="Metallophos"/>
    <property type="match status" value="1"/>
</dbReference>
<evidence type="ECO:0000259" key="1">
    <source>
        <dbReference type="Pfam" id="PF00149"/>
    </source>
</evidence>
<dbReference type="GO" id="GO:0016791">
    <property type="term" value="F:phosphatase activity"/>
    <property type="evidence" value="ECO:0007669"/>
    <property type="project" value="TreeGrafter"/>
</dbReference>
<dbReference type="GO" id="GO:0005737">
    <property type="term" value="C:cytoplasm"/>
    <property type="evidence" value="ECO:0007669"/>
    <property type="project" value="TreeGrafter"/>
</dbReference>
<feature type="domain" description="T4 RNA ligase 1-like N-terminal" evidence="2">
    <location>
        <begin position="454"/>
        <end position="657"/>
    </location>
</feature>
<dbReference type="GO" id="GO:0110154">
    <property type="term" value="P:RNA decapping"/>
    <property type="evidence" value="ECO:0007669"/>
    <property type="project" value="TreeGrafter"/>
</dbReference>
<sequence>MRLLFMLRGMQGSGKSYDIKRLNLENYTLSADTIRIMNGALIPYSDNGSIIDNFNDETVWHQLMQMLENRMIYGQTTILDTTGLYDTKKIQDMAKAYRYRVIDIVYDKFNIDECYNNIISRKYNNRIEYDVLLKFQTRLIEFKKQHKNYETDLESSINKWDTFFFQEETFNKYDDICVIPDLHGSWSVFNDFLKENNMLHDKNTAYIFLGDYIDRGEDNVSMIDALIRISELENVYLIMGNHDLRLFYWAFDVPYSSGNNFKKTIAEIESKKSKKEIENIKKSLRKISNTVKDYLFFDFKGQKYFLNHAGIEKLTPHFPACFLNGKKTYGYKEDSDTYESYIKVGSKWQQNHPDIIQIFGHRNCFPKQLEDNIKINENAYCLECSVEYGDALITFYLKEKQVKTYENPAKKSKKIIENLKDIVQEKEFKEHNLKSINFTKNVFHKKIWNDITIKARGLYRYIDSGEIAGRGYPKFFNADEHIETKIENWIKNVEYPVYFYKKYNGFLGIVFYNKTTNNLEFATKSIAYGKKYNKYLEELFTDEQKEYVKEVSKKYNVTFLFECIHLKDNDEHPVKAEKSEIILLDILENKEETIYRDDLKGSLFKQKKLLSMADNQKDLLKLINYYSESIDIDYEGVVLQDKNHNMLKIKSIFYRAKKLVRAVSYTKNIKVAENSYNPAVINSLAFLAAKDLIRTNSLNKWHELNIDDFKEYYNKIMGK</sequence>
<dbReference type="SUPFAM" id="SSF56300">
    <property type="entry name" value="Metallo-dependent phosphatases"/>
    <property type="match status" value="1"/>
</dbReference>
<organism evidence="3 4">
    <name type="scientific">Candidatus Mucispirillum faecigallinarum</name>
    <dbReference type="NCBI Taxonomy" id="2838699"/>
    <lineage>
        <taxon>Bacteria</taxon>
        <taxon>Pseudomonadati</taxon>
        <taxon>Deferribacterota</taxon>
        <taxon>Deferribacteres</taxon>
        <taxon>Deferribacterales</taxon>
        <taxon>Mucispirillaceae</taxon>
        <taxon>Mucispirillum</taxon>
    </lineage>
</organism>
<comment type="caution">
    <text evidence="3">The sequence shown here is derived from an EMBL/GenBank/DDBJ whole genome shotgun (WGS) entry which is preliminary data.</text>
</comment>
<feature type="domain" description="Calcineurin-like phosphoesterase" evidence="1">
    <location>
        <begin position="176"/>
        <end position="363"/>
    </location>
</feature>
<reference evidence="3" key="2">
    <citation type="submission" date="2021-04" db="EMBL/GenBank/DDBJ databases">
        <authorList>
            <person name="Gilroy R."/>
        </authorList>
    </citation>
    <scope>NUCLEOTIDE SEQUENCE</scope>
    <source>
        <strain evidence="3">ChiW4-1371</strain>
    </source>
</reference>
<dbReference type="InterPro" id="IPR050126">
    <property type="entry name" value="Ap4A_hydrolase"/>
</dbReference>
<dbReference type="InterPro" id="IPR029052">
    <property type="entry name" value="Metallo-depent_PP-like"/>
</dbReference>
<dbReference type="EMBL" id="DXAQ01000115">
    <property type="protein sequence ID" value="HIZ89752.1"/>
    <property type="molecule type" value="Genomic_DNA"/>
</dbReference>
<dbReference type="InterPro" id="IPR019039">
    <property type="entry name" value="T4-Rnl1-like_N"/>
</dbReference>
<name>A0A9D2KCE6_9BACT</name>
<evidence type="ECO:0000313" key="3">
    <source>
        <dbReference type="EMBL" id="HIZ89752.1"/>
    </source>
</evidence>
<accession>A0A9D2KCE6</accession>
<proteinExistence type="predicted"/>